<dbReference type="OrthoDB" id="594666at2"/>
<comment type="caution">
    <text evidence="2">The sequence shown here is derived from an EMBL/GenBank/DDBJ whole genome shotgun (WGS) entry which is preliminary data.</text>
</comment>
<protein>
    <recommendedName>
        <fullName evidence="4">Tetratricopeptide repeat protein</fullName>
    </recommendedName>
</protein>
<dbReference type="Proteomes" id="UP000316008">
    <property type="component" value="Unassembled WGS sequence"/>
</dbReference>
<accession>A0A556N0N9</accession>
<reference evidence="2 3" key="1">
    <citation type="submission" date="2019-07" db="EMBL/GenBank/DDBJ databases">
        <authorList>
            <person name="Huq M.A."/>
        </authorList>
    </citation>
    <scope>NUCLEOTIDE SEQUENCE [LARGE SCALE GENOMIC DNA]</scope>
    <source>
        <strain evidence="2 3">MAH-3</strain>
    </source>
</reference>
<feature type="region of interest" description="Disordered" evidence="1">
    <location>
        <begin position="249"/>
        <end position="303"/>
    </location>
</feature>
<organism evidence="2 3">
    <name type="scientific">Fluviicola chungangensis</name>
    <dbReference type="NCBI Taxonomy" id="2597671"/>
    <lineage>
        <taxon>Bacteria</taxon>
        <taxon>Pseudomonadati</taxon>
        <taxon>Bacteroidota</taxon>
        <taxon>Flavobacteriia</taxon>
        <taxon>Flavobacteriales</taxon>
        <taxon>Crocinitomicaceae</taxon>
        <taxon>Fluviicola</taxon>
    </lineage>
</organism>
<feature type="compositionally biased region" description="Basic and acidic residues" evidence="1">
    <location>
        <begin position="250"/>
        <end position="265"/>
    </location>
</feature>
<evidence type="ECO:0000313" key="3">
    <source>
        <dbReference type="Proteomes" id="UP000316008"/>
    </source>
</evidence>
<evidence type="ECO:0008006" key="4">
    <source>
        <dbReference type="Google" id="ProtNLM"/>
    </source>
</evidence>
<evidence type="ECO:0000313" key="2">
    <source>
        <dbReference type="EMBL" id="TSJ45761.1"/>
    </source>
</evidence>
<name>A0A556N0N9_9FLAO</name>
<dbReference type="RefSeq" id="WP_144332717.1">
    <property type="nucleotide sequence ID" value="NZ_VLPL01000003.1"/>
</dbReference>
<gene>
    <name evidence="2" type="ORF">FO442_08405</name>
</gene>
<dbReference type="EMBL" id="VLPL01000003">
    <property type="protein sequence ID" value="TSJ45761.1"/>
    <property type="molecule type" value="Genomic_DNA"/>
</dbReference>
<evidence type="ECO:0000256" key="1">
    <source>
        <dbReference type="SAM" id="MobiDB-lite"/>
    </source>
</evidence>
<sequence length="356" mass="40337">MLNTEQIAEFILRPELMRSEDVETLRELSEKHPYSSVYSLLYLQGVSLFQSVHLDEILPKQAYKLSDRARLFHLLHAAFEAEEASLSKAEASFDRDEKLEEQASFAGQDEPGATSEAKIIPIIPEEKEPVHSQIEDSIRQEEILISTNEMQAEEQPAVSETTAEVKDIFDFETVAATLSQDYLGISPEAEEKQDEFPALKTHAHAEMNETEDQEISEEPYIEPHVHEEKQAPSPLHPDAKRSFTGWLKAGQHEHTESKAETKPEPKSTQQAIIDKFIETNPSMPKPKAEFYSPSKKAKESLDDERIPVSETLAKIYAAQGNFPKAIHVYHQLSLAFPEKKSLFALQIEELKKKITS</sequence>
<proteinExistence type="predicted"/>
<dbReference type="AlphaFoldDB" id="A0A556N0N9"/>
<keyword evidence="3" id="KW-1185">Reference proteome</keyword>